<keyword evidence="5" id="KW-0408">Iron</keyword>
<protein>
    <recommendedName>
        <fullName evidence="9">Cytochrome P450</fullName>
    </recommendedName>
</protein>
<name>A0AAV7H8Q3_DENCH</name>
<gene>
    <name evidence="7" type="ORF">IEQ34_007226</name>
</gene>
<dbReference type="InterPro" id="IPR002401">
    <property type="entry name" value="Cyt_P450_E_grp-I"/>
</dbReference>
<dbReference type="Proteomes" id="UP000775213">
    <property type="component" value="Unassembled WGS sequence"/>
</dbReference>
<comment type="caution">
    <text evidence="7">The sequence shown here is derived from an EMBL/GenBank/DDBJ whole genome shotgun (WGS) entry which is preliminary data.</text>
</comment>
<evidence type="ECO:0000313" key="7">
    <source>
        <dbReference type="EMBL" id="KAH0464440.1"/>
    </source>
</evidence>
<organism evidence="7 8">
    <name type="scientific">Dendrobium chrysotoxum</name>
    <name type="common">Orchid</name>
    <dbReference type="NCBI Taxonomy" id="161865"/>
    <lineage>
        <taxon>Eukaryota</taxon>
        <taxon>Viridiplantae</taxon>
        <taxon>Streptophyta</taxon>
        <taxon>Embryophyta</taxon>
        <taxon>Tracheophyta</taxon>
        <taxon>Spermatophyta</taxon>
        <taxon>Magnoliopsida</taxon>
        <taxon>Liliopsida</taxon>
        <taxon>Asparagales</taxon>
        <taxon>Orchidaceae</taxon>
        <taxon>Epidendroideae</taxon>
        <taxon>Malaxideae</taxon>
        <taxon>Dendrobiinae</taxon>
        <taxon>Dendrobium</taxon>
    </lineage>
</organism>
<keyword evidence="4" id="KW-0560">Oxidoreductase</keyword>
<evidence type="ECO:0000256" key="5">
    <source>
        <dbReference type="ARBA" id="ARBA00023004"/>
    </source>
</evidence>
<sequence>MKKSFEYLSGFNVVDMFPSWSFVGEISGLRYGMEQVHKEMDGVLNEIIVEHEGNKLDGDDMNEDLVNVILRIKRNGEMDLSPTMENVKAVILDLFIAGSDTSSVAIVWAMKELIRHPKVMQKAQLEVGEVLNGKRILEQGDINKLRYLNQVIKETLRLHPIAPLVPRLCRETVELAGYAIPVESWVMINEWAMIRDPKYWEDLVIFRPERFEETTLDFGVANFEYIPFGV</sequence>
<dbReference type="GO" id="GO:0020037">
    <property type="term" value="F:heme binding"/>
    <property type="evidence" value="ECO:0007669"/>
    <property type="project" value="InterPro"/>
</dbReference>
<dbReference type="AlphaFoldDB" id="A0AAV7H8Q3"/>
<dbReference type="GO" id="GO:0004497">
    <property type="term" value="F:monooxygenase activity"/>
    <property type="evidence" value="ECO:0007669"/>
    <property type="project" value="UniProtKB-KW"/>
</dbReference>
<dbReference type="InterPro" id="IPR052306">
    <property type="entry name" value="CYP450_71D"/>
</dbReference>
<dbReference type="InterPro" id="IPR036396">
    <property type="entry name" value="Cyt_P450_sf"/>
</dbReference>
<keyword evidence="3" id="KW-0479">Metal-binding</keyword>
<evidence type="ECO:0000256" key="2">
    <source>
        <dbReference type="ARBA" id="ARBA00022617"/>
    </source>
</evidence>
<evidence type="ECO:0000313" key="8">
    <source>
        <dbReference type="Proteomes" id="UP000775213"/>
    </source>
</evidence>
<dbReference type="EMBL" id="JAGFBR010000007">
    <property type="protein sequence ID" value="KAH0464440.1"/>
    <property type="molecule type" value="Genomic_DNA"/>
</dbReference>
<evidence type="ECO:0000256" key="1">
    <source>
        <dbReference type="ARBA" id="ARBA00010617"/>
    </source>
</evidence>
<dbReference type="GO" id="GO:0016705">
    <property type="term" value="F:oxidoreductase activity, acting on paired donors, with incorporation or reduction of molecular oxygen"/>
    <property type="evidence" value="ECO:0007669"/>
    <property type="project" value="InterPro"/>
</dbReference>
<keyword evidence="6" id="KW-0503">Monooxygenase</keyword>
<dbReference type="GO" id="GO:0005506">
    <property type="term" value="F:iron ion binding"/>
    <property type="evidence" value="ECO:0007669"/>
    <property type="project" value="InterPro"/>
</dbReference>
<evidence type="ECO:0000256" key="6">
    <source>
        <dbReference type="ARBA" id="ARBA00023033"/>
    </source>
</evidence>
<accession>A0AAV7H8Q3</accession>
<evidence type="ECO:0000256" key="3">
    <source>
        <dbReference type="ARBA" id="ARBA00022723"/>
    </source>
</evidence>
<dbReference type="SUPFAM" id="SSF48264">
    <property type="entry name" value="Cytochrome P450"/>
    <property type="match status" value="1"/>
</dbReference>
<comment type="similarity">
    <text evidence="1">Belongs to the cytochrome P450 family.</text>
</comment>
<dbReference type="Gene3D" id="1.10.630.10">
    <property type="entry name" value="Cytochrome P450"/>
    <property type="match status" value="1"/>
</dbReference>
<dbReference type="PRINTS" id="PR00463">
    <property type="entry name" value="EP450I"/>
</dbReference>
<evidence type="ECO:0008006" key="9">
    <source>
        <dbReference type="Google" id="ProtNLM"/>
    </source>
</evidence>
<dbReference type="PANTHER" id="PTHR47953:SF5">
    <property type="entry name" value="CYTOCHROME P450 71AV8-LIKE"/>
    <property type="match status" value="1"/>
</dbReference>
<evidence type="ECO:0000256" key="4">
    <source>
        <dbReference type="ARBA" id="ARBA00023002"/>
    </source>
</evidence>
<keyword evidence="8" id="KW-1185">Reference proteome</keyword>
<dbReference type="InterPro" id="IPR001128">
    <property type="entry name" value="Cyt_P450"/>
</dbReference>
<dbReference type="PRINTS" id="PR00385">
    <property type="entry name" value="P450"/>
</dbReference>
<reference evidence="7 8" key="1">
    <citation type="journal article" date="2021" name="Hortic Res">
        <title>Chromosome-scale assembly of the Dendrobium chrysotoxum genome enhances the understanding of orchid evolution.</title>
        <authorList>
            <person name="Zhang Y."/>
            <person name="Zhang G.Q."/>
            <person name="Zhang D."/>
            <person name="Liu X.D."/>
            <person name="Xu X.Y."/>
            <person name="Sun W.H."/>
            <person name="Yu X."/>
            <person name="Zhu X."/>
            <person name="Wang Z.W."/>
            <person name="Zhao X."/>
            <person name="Zhong W.Y."/>
            <person name="Chen H."/>
            <person name="Yin W.L."/>
            <person name="Huang T."/>
            <person name="Niu S.C."/>
            <person name="Liu Z.J."/>
        </authorList>
    </citation>
    <scope>NUCLEOTIDE SEQUENCE [LARGE SCALE GENOMIC DNA]</scope>
    <source>
        <strain evidence="7">Lindl</strain>
    </source>
</reference>
<dbReference type="Pfam" id="PF00067">
    <property type="entry name" value="p450"/>
    <property type="match status" value="1"/>
</dbReference>
<keyword evidence="2" id="KW-0349">Heme</keyword>
<dbReference type="PANTHER" id="PTHR47953">
    <property type="entry name" value="OS08G0105600 PROTEIN"/>
    <property type="match status" value="1"/>
</dbReference>
<proteinExistence type="inferred from homology"/>